<dbReference type="GO" id="GO:0006612">
    <property type="term" value="P:protein targeting to membrane"/>
    <property type="evidence" value="ECO:0007669"/>
    <property type="project" value="TreeGrafter"/>
</dbReference>
<evidence type="ECO:0000259" key="8">
    <source>
        <dbReference type="SMART" id="SM01328"/>
    </source>
</evidence>
<keyword evidence="3" id="KW-0479">Metal-binding</keyword>
<reference evidence="9" key="1">
    <citation type="submission" date="2014-08" db="EMBL/GenBank/DDBJ databases">
        <authorList>
            <person name="Senf B."/>
            <person name="Petzold A."/>
            <person name="Downie B.R."/>
            <person name="Koch P."/>
            <person name="Platzer M."/>
        </authorList>
    </citation>
    <scope>NUCLEOTIDE SEQUENCE [LARGE SCALE GENOMIC DNA]</scope>
    <source>
        <strain evidence="9">GRZ</strain>
    </source>
</reference>
<dbReference type="Ensembl" id="ENSNFUT00015056309.1">
    <property type="protein sequence ID" value="ENSNFUP00015054024.1"/>
    <property type="gene ID" value="ENSNFUG00015025078.1"/>
</dbReference>
<dbReference type="GO" id="GO:0031849">
    <property type="term" value="F:olfactory receptor binding"/>
    <property type="evidence" value="ECO:0007669"/>
    <property type="project" value="TreeGrafter"/>
</dbReference>
<evidence type="ECO:0000256" key="4">
    <source>
        <dbReference type="ARBA" id="ARBA00022771"/>
    </source>
</evidence>
<evidence type="ECO:0000256" key="7">
    <source>
        <dbReference type="ARBA" id="ARBA00023136"/>
    </source>
</evidence>
<dbReference type="PANTHER" id="PTHR14402:SF8">
    <property type="entry name" value="RECEPTOR-TRANSPORTING PROTEIN 4"/>
    <property type="match status" value="1"/>
</dbReference>
<keyword evidence="10" id="KW-1185">Reference proteome</keyword>
<keyword evidence="2" id="KW-0812">Transmembrane</keyword>
<sequence length="162" mass="18974">METEKWTSIFQNKIQTLQKRDTWRLEFHDNIEPKHANFGWKEYIGRTIIRCTSCARSWPSNRTMVVFHMQLRNGQGTVKVQPLLQNCKMCADAPMVKPGVEIKFYRERVGQRKQYFGYLDVDSPHEPTHCDGCKLGVCRMDVGAEREQNGERGNSNHLFHRS</sequence>
<evidence type="ECO:0000256" key="3">
    <source>
        <dbReference type="ARBA" id="ARBA00022723"/>
    </source>
</evidence>
<reference evidence="9" key="3">
    <citation type="submission" date="2025-09" db="UniProtKB">
        <authorList>
            <consortium name="Ensembl"/>
        </authorList>
    </citation>
    <scope>IDENTIFICATION</scope>
</reference>
<keyword evidence="5" id="KW-0862">Zinc</keyword>
<evidence type="ECO:0000313" key="9">
    <source>
        <dbReference type="Ensembl" id="ENSNFUP00015054024.1"/>
    </source>
</evidence>
<dbReference type="Proteomes" id="UP000694548">
    <property type="component" value="Chromosome sgr17"/>
</dbReference>
<dbReference type="GO" id="GO:0051205">
    <property type="term" value="P:protein insertion into membrane"/>
    <property type="evidence" value="ECO:0007669"/>
    <property type="project" value="TreeGrafter"/>
</dbReference>
<dbReference type="GeneTree" id="ENSGT00940000164175"/>
<comment type="subcellular location">
    <subcellularLocation>
        <location evidence="1">Membrane</location>
        <topology evidence="1">Single-pass membrane protein</topology>
    </subcellularLocation>
</comment>
<evidence type="ECO:0000313" key="10">
    <source>
        <dbReference type="Proteomes" id="UP000694548"/>
    </source>
</evidence>
<evidence type="ECO:0000256" key="2">
    <source>
        <dbReference type="ARBA" id="ARBA00022692"/>
    </source>
</evidence>
<keyword evidence="6" id="KW-1133">Transmembrane helix</keyword>
<protein>
    <recommendedName>
        <fullName evidence="8">3CxxC-type domain-containing protein</fullName>
    </recommendedName>
</protein>
<evidence type="ECO:0000256" key="6">
    <source>
        <dbReference type="ARBA" id="ARBA00022989"/>
    </source>
</evidence>
<dbReference type="InterPro" id="IPR026096">
    <property type="entry name" value="R-trans_p"/>
</dbReference>
<keyword evidence="4" id="KW-0863">Zinc-finger</keyword>
<feature type="domain" description="3CxxC-type" evidence="8">
    <location>
        <begin position="50"/>
        <end position="136"/>
    </location>
</feature>
<dbReference type="Pfam" id="PF13695">
    <property type="entry name" value="Zn_ribbon_3CxxC"/>
    <property type="match status" value="1"/>
</dbReference>
<dbReference type="SMART" id="SM01328">
    <property type="entry name" value="zf-3CxxC"/>
    <property type="match status" value="1"/>
</dbReference>
<accession>A0A8C6W0K0</accession>
<organism evidence="9 10">
    <name type="scientific">Nothobranchius furzeri</name>
    <name type="common">Turquoise killifish</name>
    <dbReference type="NCBI Taxonomy" id="105023"/>
    <lineage>
        <taxon>Eukaryota</taxon>
        <taxon>Metazoa</taxon>
        <taxon>Chordata</taxon>
        <taxon>Craniata</taxon>
        <taxon>Vertebrata</taxon>
        <taxon>Euteleostomi</taxon>
        <taxon>Actinopterygii</taxon>
        <taxon>Neopterygii</taxon>
        <taxon>Teleostei</taxon>
        <taxon>Neoteleostei</taxon>
        <taxon>Acanthomorphata</taxon>
        <taxon>Ovalentaria</taxon>
        <taxon>Atherinomorphae</taxon>
        <taxon>Cyprinodontiformes</taxon>
        <taxon>Nothobranchiidae</taxon>
        <taxon>Nothobranchius</taxon>
    </lineage>
</organism>
<name>A0A8C6W0K0_NOTFU</name>
<reference evidence="9" key="2">
    <citation type="submission" date="2025-08" db="UniProtKB">
        <authorList>
            <consortium name="Ensembl"/>
        </authorList>
    </citation>
    <scope>IDENTIFICATION</scope>
</reference>
<keyword evidence="7" id="KW-0472">Membrane</keyword>
<evidence type="ECO:0000256" key="1">
    <source>
        <dbReference type="ARBA" id="ARBA00004167"/>
    </source>
</evidence>
<evidence type="ECO:0000256" key="5">
    <source>
        <dbReference type="ARBA" id="ARBA00022833"/>
    </source>
</evidence>
<dbReference type="GO" id="GO:0008270">
    <property type="term" value="F:zinc ion binding"/>
    <property type="evidence" value="ECO:0007669"/>
    <property type="project" value="UniProtKB-KW"/>
</dbReference>
<dbReference type="PANTHER" id="PTHR14402">
    <property type="entry name" value="RECEPTOR TRANSPORTING PROTEIN"/>
    <property type="match status" value="1"/>
</dbReference>
<dbReference type="GO" id="GO:0016020">
    <property type="term" value="C:membrane"/>
    <property type="evidence" value="ECO:0007669"/>
    <property type="project" value="UniProtKB-SubCell"/>
</dbReference>
<dbReference type="InterPro" id="IPR027377">
    <property type="entry name" value="ZAR1/RTP1-5-like_Znf-3CxxC"/>
</dbReference>
<proteinExistence type="predicted"/>
<dbReference type="AlphaFoldDB" id="A0A8C6W0K0"/>